<dbReference type="InterPro" id="IPR029767">
    <property type="entry name" value="WecB-like"/>
</dbReference>
<evidence type="ECO:0000313" key="8">
    <source>
        <dbReference type="EMBL" id="OAI21361.1"/>
    </source>
</evidence>
<dbReference type="EC" id="5.1.3.14" evidence="4"/>
<dbReference type="EMBL" id="LUUI01000011">
    <property type="protein sequence ID" value="OAI21361.1"/>
    <property type="molecule type" value="Genomic_DNA"/>
</dbReference>
<dbReference type="PANTHER" id="PTHR43174">
    <property type="entry name" value="UDP-N-ACETYLGLUCOSAMINE 2-EPIMERASE"/>
    <property type="match status" value="1"/>
</dbReference>
<dbReference type="STRING" id="980561.A1359_02425"/>
<dbReference type="GO" id="GO:0008761">
    <property type="term" value="F:UDP-N-acetylglucosamine 2-epimerase activity"/>
    <property type="evidence" value="ECO:0007669"/>
    <property type="project" value="UniProtKB-EC"/>
</dbReference>
<evidence type="ECO:0000313" key="9">
    <source>
        <dbReference type="Proteomes" id="UP000078476"/>
    </source>
</evidence>
<evidence type="ECO:0000259" key="7">
    <source>
        <dbReference type="Pfam" id="PF02350"/>
    </source>
</evidence>
<keyword evidence="9" id="KW-1185">Reference proteome</keyword>
<evidence type="ECO:0000256" key="6">
    <source>
        <dbReference type="RuleBase" id="RU003513"/>
    </source>
</evidence>
<dbReference type="CDD" id="cd03786">
    <property type="entry name" value="GTB_UDP-GlcNAc_2-Epimerase"/>
    <property type="match status" value="1"/>
</dbReference>
<dbReference type="FunFam" id="3.40.50.2000:FF:000043">
    <property type="entry name" value="UDP-N-acetylglucosamine 2-epimerase"/>
    <property type="match status" value="1"/>
</dbReference>
<reference evidence="8 9" key="1">
    <citation type="submission" date="2016-03" db="EMBL/GenBank/DDBJ databases">
        <authorList>
            <person name="Ploux O."/>
        </authorList>
    </citation>
    <scope>NUCLEOTIDE SEQUENCE [LARGE SCALE GENOMIC DNA]</scope>
    <source>
        <strain evidence="8 9">R-45370</strain>
    </source>
</reference>
<dbReference type="OrthoDB" id="9803238at2"/>
<name>A0A177NTX2_9GAMM</name>
<dbReference type="NCBIfam" id="TIGR00236">
    <property type="entry name" value="wecB"/>
    <property type="match status" value="1"/>
</dbReference>
<dbReference type="RefSeq" id="WP_066976544.1">
    <property type="nucleotide sequence ID" value="NZ_LUUI01000011.1"/>
</dbReference>
<dbReference type="AlphaFoldDB" id="A0A177NTX2"/>
<dbReference type="InterPro" id="IPR003331">
    <property type="entry name" value="UDP_GlcNAc_Epimerase_2_dom"/>
</dbReference>
<evidence type="ECO:0000256" key="4">
    <source>
        <dbReference type="ARBA" id="ARBA00038858"/>
    </source>
</evidence>
<comment type="catalytic activity">
    <reaction evidence="2">
        <text>UDP-N-acetyl-alpha-D-glucosamine = UDP-N-acetyl-alpha-D-mannosamine</text>
        <dbReference type="Rhea" id="RHEA:17213"/>
        <dbReference type="ChEBI" id="CHEBI:57705"/>
        <dbReference type="ChEBI" id="CHEBI:68623"/>
        <dbReference type="EC" id="5.1.3.14"/>
    </reaction>
</comment>
<dbReference type="Gene3D" id="3.40.50.2000">
    <property type="entry name" value="Glycogen Phosphorylase B"/>
    <property type="match status" value="2"/>
</dbReference>
<evidence type="ECO:0000256" key="1">
    <source>
        <dbReference type="ARBA" id="ARBA00023235"/>
    </source>
</evidence>
<accession>A0A177NTX2</accession>
<keyword evidence="1 6" id="KW-0413">Isomerase</keyword>
<protein>
    <recommendedName>
        <fullName evidence="5">UDP-N-acetylglucosamine 2-epimerase</fullName>
        <ecNumber evidence="4">5.1.3.14</ecNumber>
    </recommendedName>
</protein>
<comment type="caution">
    <text evidence="8">The sequence shown here is derived from an EMBL/GenBank/DDBJ whole genome shotgun (WGS) entry which is preliminary data.</text>
</comment>
<organism evidence="8 9">
    <name type="scientific">Methylomonas lenta</name>
    <dbReference type="NCBI Taxonomy" id="980561"/>
    <lineage>
        <taxon>Bacteria</taxon>
        <taxon>Pseudomonadati</taxon>
        <taxon>Pseudomonadota</taxon>
        <taxon>Gammaproteobacteria</taxon>
        <taxon>Methylococcales</taxon>
        <taxon>Methylococcaceae</taxon>
        <taxon>Methylomonas</taxon>
    </lineage>
</organism>
<evidence type="ECO:0000256" key="3">
    <source>
        <dbReference type="ARBA" id="ARBA00038209"/>
    </source>
</evidence>
<dbReference type="Pfam" id="PF02350">
    <property type="entry name" value="Epimerase_2"/>
    <property type="match status" value="1"/>
</dbReference>
<evidence type="ECO:0000256" key="2">
    <source>
        <dbReference type="ARBA" id="ARBA00036080"/>
    </source>
</evidence>
<proteinExistence type="inferred from homology"/>
<comment type="similarity">
    <text evidence="3 6">Belongs to the UDP-N-acetylglucosamine 2-epimerase family.</text>
</comment>
<gene>
    <name evidence="8" type="ORF">A1359_02425</name>
</gene>
<dbReference type="Proteomes" id="UP000078476">
    <property type="component" value="Unassembled WGS sequence"/>
</dbReference>
<evidence type="ECO:0000256" key="5">
    <source>
        <dbReference type="ARBA" id="ARBA00074883"/>
    </source>
</evidence>
<feature type="domain" description="UDP-N-acetylglucosamine 2-epimerase" evidence="7">
    <location>
        <begin position="24"/>
        <end position="375"/>
    </location>
</feature>
<sequence>MTLKVLTVFGTRPEAIKMAPVVLALQNAEGIESRVCVTAQHRQMLDQVLNLFEIQPDYDLDLMAPNQDLYDITSKVLLGLRDVLQQAKPDIVLVHGDTTTCFAAGLAAFYQGIKIGHVEAGLRTGNLKAPFPEEANRTLVGRLTDYHFAPTASAQNNLLAEGVAAQNIIVTGNTVIDALLFVRDKVNQQPESAWREKFGAELYQTIVNPQRKLILITGHRRENFGQGFIDLCNAIRQLAETHPDWDLIYPVHLNPNVQKPVYDILSNLNNVYLIDPLDYAPFVWMMDHSDLILTDSGGIQEEGPSLGKPVLVMREVTERPEAVDAGTVLLVGTDKDKIVNGVEKVLTDQNVYQTMCKAHNPYGDGQACQRIIEFLRK</sequence>
<dbReference type="SUPFAM" id="SSF53756">
    <property type="entry name" value="UDP-Glycosyltransferase/glycogen phosphorylase"/>
    <property type="match status" value="1"/>
</dbReference>
<dbReference type="PANTHER" id="PTHR43174:SF2">
    <property type="entry name" value="UDP-N-ACETYLGLUCOSAMINE 2-EPIMERASE"/>
    <property type="match status" value="1"/>
</dbReference>